<feature type="transmembrane region" description="Helical" evidence="9">
    <location>
        <begin position="204"/>
        <end position="225"/>
    </location>
</feature>
<keyword evidence="7 9" id="KW-1133">Transmembrane helix</keyword>
<dbReference type="PROSITE" id="PS50928">
    <property type="entry name" value="ABC_TM1"/>
    <property type="match status" value="1"/>
</dbReference>
<evidence type="ECO:0000259" key="11">
    <source>
        <dbReference type="PROSITE" id="PS50928"/>
    </source>
</evidence>
<dbReference type="PANTHER" id="PTHR30183">
    <property type="entry name" value="MOLYBDENUM TRANSPORT SYSTEM PERMEASE PROTEIN MODB"/>
    <property type="match status" value="1"/>
</dbReference>
<dbReference type="GO" id="GO:0015098">
    <property type="term" value="F:molybdate ion transmembrane transporter activity"/>
    <property type="evidence" value="ECO:0007669"/>
    <property type="project" value="UniProtKB-UniRule"/>
</dbReference>
<comment type="caution">
    <text evidence="12">The sequence shown here is derived from an EMBL/GenBank/DDBJ whole genome shotgun (WGS) entry which is preliminary data.</text>
</comment>
<keyword evidence="5 10" id="KW-0500">Molybdenum</keyword>
<accession>I0R3L8</accession>
<dbReference type="Pfam" id="PF00528">
    <property type="entry name" value="BPD_transp_1"/>
    <property type="match status" value="1"/>
</dbReference>
<feature type="transmembrane region" description="Helical" evidence="9">
    <location>
        <begin position="97"/>
        <end position="115"/>
    </location>
</feature>
<reference evidence="12 13" key="1">
    <citation type="submission" date="2012-03" db="EMBL/GenBank/DDBJ databases">
        <authorList>
            <person name="Durkin A.S."/>
            <person name="McCorrison J."/>
            <person name="Torralba M."/>
            <person name="Gillis M."/>
            <person name="Methe B."/>
            <person name="Sutton G."/>
            <person name="Nelson K.E."/>
        </authorList>
    </citation>
    <scope>NUCLEOTIDE SEQUENCE [LARGE SCALE GENOMIC DNA]</scope>
    <source>
        <strain evidence="12 13">F0468</strain>
    </source>
</reference>
<dbReference type="PANTHER" id="PTHR30183:SF3">
    <property type="entry name" value="MOLYBDENUM TRANSPORT SYSTEM PERMEASE PROTEIN MODB"/>
    <property type="match status" value="1"/>
</dbReference>
<comment type="subcellular location">
    <subcellularLocation>
        <location evidence="1 9">Cell membrane</location>
        <topology evidence="1 9">Multi-pass membrane protein</topology>
    </subcellularLocation>
</comment>
<dbReference type="AlphaFoldDB" id="I0R3L8"/>
<evidence type="ECO:0000256" key="5">
    <source>
        <dbReference type="ARBA" id="ARBA00022505"/>
    </source>
</evidence>
<proteinExistence type="inferred from homology"/>
<dbReference type="EMBL" id="AJGH01000143">
    <property type="protein sequence ID" value="EIC94276.1"/>
    <property type="molecule type" value="Genomic_DNA"/>
</dbReference>
<comment type="similarity">
    <text evidence="2 10">Belongs to the binding-protein-dependent transport system permease family. CysTW subfamily.</text>
</comment>
<dbReference type="NCBIfam" id="TIGR02141">
    <property type="entry name" value="modB_ABC"/>
    <property type="match status" value="1"/>
</dbReference>
<feature type="transmembrane region" description="Helical" evidence="9">
    <location>
        <begin position="20"/>
        <end position="45"/>
    </location>
</feature>
<keyword evidence="4 10" id="KW-1003">Cell membrane</keyword>
<dbReference type="PATRIC" id="fig|1095750.3.peg.2867"/>
<evidence type="ECO:0000256" key="4">
    <source>
        <dbReference type="ARBA" id="ARBA00022475"/>
    </source>
</evidence>
<dbReference type="eggNOG" id="COG4149">
    <property type="taxonomic scope" value="Bacteria"/>
</dbReference>
<dbReference type="InterPro" id="IPR035906">
    <property type="entry name" value="MetI-like_sf"/>
</dbReference>
<keyword evidence="8 9" id="KW-0472">Membrane</keyword>
<gene>
    <name evidence="12" type="primary">modB</name>
    <name evidence="12" type="ORF">HMPREF9970_2808</name>
</gene>
<evidence type="ECO:0000313" key="13">
    <source>
        <dbReference type="Proteomes" id="UP000005039"/>
    </source>
</evidence>
<evidence type="ECO:0000256" key="6">
    <source>
        <dbReference type="ARBA" id="ARBA00022692"/>
    </source>
</evidence>
<feature type="transmembrane region" description="Helical" evidence="9">
    <location>
        <begin position="57"/>
        <end position="77"/>
    </location>
</feature>
<organism evidence="12 13">
    <name type="scientific">Lachnoanaerobaculum saburreum F0468</name>
    <dbReference type="NCBI Taxonomy" id="1095750"/>
    <lineage>
        <taxon>Bacteria</taxon>
        <taxon>Bacillati</taxon>
        <taxon>Bacillota</taxon>
        <taxon>Clostridia</taxon>
        <taxon>Lachnospirales</taxon>
        <taxon>Lachnospiraceae</taxon>
        <taxon>Lachnoanaerobaculum</taxon>
    </lineage>
</organism>
<evidence type="ECO:0000256" key="10">
    <source>
        <dbReference type="RuleBase" id="RU365097"/>
    </source>
</evidence>
<evidence type="ECO:0000256" key="9">
    <source>
        <dbReference type="RuleBase" id="RU363032"/>
    </source>
</evidence>
<dbReference type="CDD" id="cd06261">
    <property type="entry name" value="TM_PBP2"/>
    <property type="match status" value="1"/>
</dbReference>
<dbReference type="SUPFAM" id="SSF161098">
    <property type="entry name" value="MetI-like"/>
    <property type="match status" value="1"/>
</dbReference>
<evidence type="ECO:0000256" key="1">
    <source>
        <dbReference type="ARBA" id="ARBA00004651"/>
    </source>
</evidence>
<evidence type="ECO:0000256" key="2">
    <source>
        <dbReference type="ARBA" id="ARBA00007069"/>
    </source>
</evidence>
<evidence type="ECO:0000256" key="7">
    <source>
        <dbReference type="ARBA" id="ARBA00022989"/>
    </source>
</evidence>
<feature type="domain" description="ABC transmembrane type-1" evidence="11">
    <location>
        <begin position="18"/>
        <end position="223"/>
    </location>
</feature>
<sequence length="227" mass="25363">MKNIYMNNVLTHLDWSPFFITLKIGLLSTIICFFLGVGLAYISLYMNKRIMAVFDSILTLPMVLPPTVVGFFLLLIFSRRRPVGIFLYGHFHIKIVQSFAGCVIAAFIIAFPLMYKNAKSAFLQLDKNLIYAGRTLGLSELKIFFKVVCPIASPSLFSGAILSFARAIGEYGATSMLAGNISGKTSTISQQIAILVQNQNYLEAGIWVAIVLFIAFFIMLLMEYIQR</sequence>
<name>I0R3L8_9FIRM</name>
<dbReference type="GO" id="GO:0005886">
    <property type="term" value="C:plasma membrane"/>
    <property type="evidence" value="ECO:0007669"/>
    <property type="project" value="UniProtKB-SubCell"/>
</dbReference>
<feature type="transmembrane region" description="Helical" evidence="9">
    <location>
        <begin position="143"/>
        <end position="168"/>
    </location>
</feature>
<dbReference type="Proteomes" id="UP000005039">
    <property type="component" value="Unassembled WGS sequence"/>
</dbReference>
<dbReference type="Gene3D" id="1.10.3720.10">
    <property type="entry name" value="MetI-like"/>
    <property type="match status" value="1"/>
</dbReference>
<comment type="function">
    <text evidence="10">Part of the binding-protein-dependent transport system for molybdenum; probably responsible for the translocation of the substrate across the membrane.</text>
</comment>
<evidence type="ECO:0000256" key="3">
    <source>
        <dbReference type="ARBA" id="ARBA00022448"/>
    </source>
</evidence>
<keyword evidence="6 9" id="KW-0812">Transmembrane</keyword>
<dbReference type="InterPro" id="IPR011867">
    <property type="entry name" value="ModB_ABC"/>
</dbReference>
<keyword evidence="13" id="KW-1185">Reference proteome</keyword>
<keyword evidence="3 9" id="KW-0813">Transport</keyword>
<evidence type="ECO:0000256" key="8">
    <source>
        <dbReference type="ARBA" id="ARBA00023136"/>
    </source>
</evidence>
<protein>
    <recommendedName>
        <fullName evidence="10">Molybdenum transport system permease</fullName>
    </recommendedName>
</protein>
<dbReference type="InterPro" id="IPR000515">
    <property type="entry name" value="MetI-like"/>
</dbReference>
<evidence type="ECO:0000313" key="12">
    <source>
        <dbReference type="EMBL" id="EIC94276.1"/>
    </source>
</evidence>